<keyword evidence="8" id="KW-0720">Serine protease</keyword>
<evidence type="ECO:0000256" key="2">
    <source>
        <dbReference type="ARBA" id="ARBA00002039"/>
    </source>
</evidence>
<dbReference type="Pfam" id="PF03575">
    <property type="entry name" value="Peptidase_S51"/>
    <property type="match status" value="1"/>
</dbReference>
<dbReference type="NCBIfam" id="TIGR02069">
    <property type="entry name" value="cyanophycinase"/>
    <property type="match status" value="1"/>
</dbReference>
<evidence type="ECO:0000256" key="4">
    <source>
        <dbReference type="ARBA" id="ARBA00013115"/>
    </source>
</evidence>
<dbReference type="PIRSF" id="PIRSF032067">
    <property type="entry name" value="Cyanophycinase"/>
    <property type="match status" value="1"/>
</dbReference>
<dbReference type="OrthoDB" id="9799980at2"/>
<dbReference type="GO" id="GO:0006508">
    <property type="term" value="P:proteolysis"/>
    <property type="evidence" value="ECO:0007669"/>
    <property type="project" value="UniProtKB-KW"/>
</dbReference>
<feature type="active site" description="Charge relay system" evidence="9">
    <location>
        <position position="173"/>
    </location>
</feature>
<evidence type="ECO:0000256" key="6">
    <source>
        <dbReference type="ARBA" id="ARBA00022670"/>
    </source>
</evidence>
<dbReference type="SUPFAM" id="SSF52317">
    <property type="entry name" value="Class I glutamine amidotransferase-like"/>
    <property type="match status" value="1"/>
</dbReference>
<dbReference type="RefSeq" id="WP_089023670.1">
    <property type="nucleotide sequence ID" value="NZ_NIQC01000014.1"/>
</dbReference>
<dbReference type="InterPro" id="IPR011811">
    <property type="entry name" value="Peptidase_S51_cyanophycinase"/>
</dbReference>
<evidence type="ECO:0000256" key="3">
    <source>
        <dbReference type="ARBA" id="ARBA00006534"/>
    </source>
</evidence>
<dbReference type="AlphaFoldDB" id="A0A226BXJ9"/>
<feature type="active site" description="Charge relay system" evidence="9">
    <location>
        <position position="131"/>
    </location>
</feature>
<dbReference type="Gene3D" id="3.40.50.880">
    <property type="match status" value="1"/>
</dbReference>
<evidence type="ECO:0000256" key="9">
    <source>
        <dbReference type="PIRSR" id="PIRSR032067-1"/>
    </source>
</evidence>
<feature type="active site" description="Charge relay system" evidence="9">
    <location>
        <position position="200"/>
    </location>
</feature>
<reference evidence="10 11" key="1">
    <citation type="submission" date="2017-06" db="EMBL/GenBank/DDBJ databases">
        <title>Draft Genome Sequence of Natranaerobius trueperi halophilic, alkalithermophilic bacteria from soda lakes.</title>
        <authorList>
            <person name="Zhao B."/>
        </authorList>
    </citation>
    <scope>NUCLEOTIDE SEQUENCE [LARGE SCALE GENOMIC DNA]</scope>
    <source>
        <strain evidence="10 11">DSM 18760</strain>
    </source>
</reference>
<dbReference type="EC" id="3.4.15.6" evidence="4"/>
<sequence length="272" mass="28980">MGEKSVGNLVIIGGNEDKEEDCLILKKIVDLAGGKDSEIAVIPTATLYPQEAGLQYQDIFYDLGASKVEVLDIQTREHANSPDISEKLNKFTGVFFTGGDQLRITSILGGTKFDGVLHECYRSGTVIAGTSAGAAAITDTMIVEGIDETSPAKNSVALSHGLGFLKEAAIDQHFAQRGRIGRLLSAVAQNPFIIGLGIDEDTAVVVNDKSQMSVEGSGTVTVIDGQTIANTNVSEEADNQPLALTNLTLHVLPANYSFDLYHRKSLLNKEEG</sequence>
<dbReference type="EMBL" id="NIQC01000014">
    <property type="protein sequence ID" value="OWZ83655.1"/>
    <property type="molecule type" value="Genomic_DNA"/>
</dbReference>
<dbReference type="InterPro" id="IPR029062">
    <property type="entry name" value="Class_I_gatase-like"/>
</dbReference>
<evidence type="ECO:0000256" key="5">
    <source>
        <dbReference type="ARBA" id="ARBA00015719"/>
    </source>
</evidence>
<evidence type="ECO:0000256" key="7">
    <source>
        <dbReference type="ARBA" id="ARBA00022801"/>
    </source>
</evidence>
<comment type="similarity">
    <text evidence="3">Belongs to the peptidase S51 family.</text>
</comment>
<protein>
    <recommendedName>
        <fullName evidence="5">Cyanophycinase</fullName>
        <ecNumber evidence="4">3.4.15.6</ecNumber>
    </recommendedName>
</protein>
<keyword evidence="6" id="KW-0645">Protease</keyword>
<accession>A0A226BXJ9</accession>
<evidence type="ECO:0000313" key="11">
    <source>
        <dbReference type="Proteomes" id="UP000214588"/>
    </source>
</evidence>
<comment type="catalytic activity">
    <reaction evidence="1">
        <text>[L-4-(L-arginin-2-N-yl)aspartate](n) + H2O = [L-4-(L-arginin-2-N-yl)aspartate](n-1) + L-4-(L-arginin-2-N-yl)aspartate</text>
        <dbReference type="Rhea" id="RHEA:12845"/>
        <dbReference type="Rhea" id="RHEA-COMP:13728"/>
        <dbReference type="Rhea" id="RHEA-COMP:13734"/>
        <dbReference type="ChEBI" id="CHEBI:15377"/>
        <dbReference type="ChEBI" id="CHEBI:137986"/>
        <dbReference type="ChEBI" id="CHEBI:137991"/>
        <dbReference type="EC" id="3.4.15.6"/>
    </reaction>
</comment>
<dbReference type="CDD" id="cd03145">
    <property type="entry name" value="GAT1_cyanophycinase"/>
    <property type="match status" value="1"/>
</dbReference>
<dbReference type="PANTHER" id="PTHR36175:SF1">
    <property type="entry name" value="CYANOPHYCINASE"/>
    <property type="match status" value="1"/>
</dbReference>
<dbReference type="GO" id="GO:0008236">
    <property type="term" value="F:serine-type peptidase activity"/>
    <property type="evidence" value="ECO:0007669"/>
    <property type="project" value="UniProtKB-KW"/>
</dbReference>
<dbReference type="PANTHER" id="PTHR36175">
    <property type="entry name" value="CYANOPHYCINASE"/>
    <property type="match status" value="1"/>
</dbReference>
<keyword evidence="11" id="KW-1185">Reference proteome</keyword>
<comment type="caution">
    <text evidence="10">The sequence shown here is derived from an EMBL/GenBank/DDBJ whole genome shotgun (WGS) entry which is preliminary data.</text>
</comment>
<proteinExistence type="inferred from homology"/>
<dbReference type="InterPro" id="IPR005320">
    <property type="entry name" value="Peptidase_S51"/>
</dbReference>
<organism evidence="10 11">
    <name type="scientific">Natranaerobius trueperi</name>
    <dbReference type="NCBI Taxonomy" id="759412"/>
    <lineage>
        <taxon>Bacteria</taxon>
        <taxon>Bacillati</taxon>
        <taxon>Bacillota</taxon>
        <taxon>Clostridia</taxon>
        <taxon>Natranaerobiales</taxon>
        <taxon>Natranaerobiaceae</taxon>
        <taxon>Natranaerobius</taxon>
    </lineage>
</organism>
<comment type="function">
    <text evidence="2">Exopeptidase that catalyzes the hydrolytic cleavage of multi-L-arginyl-poly-L-aspartic acid (cyanophycin; a water-insoluble reserve polymer) into aspartate-arginine dipeptides.</text>
</comment>
<evidence type="ECO:0000256" key="1">
    <source>
        <dbReference type="ARBA" id="ARBA00001092"/>
    </source>
</evidence>
<evidence type="ECO:0000256" key="8">
    <source>
        <dbReference type="ARBA" id="ARBA00022825"/>
    </source>
</evidence>
<dbReference type="GO" id="GO:0008241">
    <property type="term" value="F:peptidyl-dipeptidase activity"/>
    <property type="evidence" value="ECO:0007669"/>
    <property type="project" value="UniProtKB-EC"/>
</dbReference>
<dbReference type="Proteomes" id="UP000214588">
    <property type="component" value="Unassembled WGS sequence"/>
</dbReference>
<name>A0A226BXJ9_9FIRM</name>
<gene>
    <name evidence="10" type="ORF">CDO51_07490</name>
</gene>
<evidence type="ECO:0000313" key="10">
    <source>
        <dbReference type="EMBL" id="OWZ83655.1"/>
    </source>
</evidence>
<keyword evidence="7" id="KW-0378">Hydrolase</keyword>